<protein>
    <submittedName>
        <fullName evidence="2">p7</fullName>
    </submittedName>
</protein>
<keyword evidence="3" id="KW-1185">Reference proteome</keyword>
<evidence type="ECO:0000313" key="1">
    <source>
        <dbReference type="EMBL" id="AAC48908.1"/>
    </source>
</evidence>
<dbReference type="EMBL" id="U64984">
    <property type="protein sequence ID" value="AAC48908.1"/>
    <property type="molecule type" value="Genomic_DNA"/>
</dbReference>
<accession>O03958</accession>
<reference evidence="2 3" key="2">
    <citation type="submission" date="2001-06" db="EMBL/GenBank/DDBJ databases">
        <title>Genome organization of temperate Myxococcus phage Mx8.</title>
        <authorList>
            <person name="Youderian P."/>
            <person name="Walthers D."/>
            <person name="Salmi D."/>
            <person name="Magrini V."/>
            <person name="Hartzell P.L."/>
        </authorList>
    </citation>
    <scope>NUCLEOTIDE SEQUENCE [LARGE SCALE GENOMIC DNA]</scope>
</reference>
<reference evidence="1" key="1">
    <citation type="journal article" date="1998" name="J. Bacteriol.">
        <title>Genetic determinants of immunity and integration of temperate Myxococcus xanthus phage Mx8.</title>
        <authorList>
            <person name="Salmi D."/>
            <person name="Magrini V."/>
            <person name="Hartzell P.L."/>
            <person name="Youderian P."/>
        </authorList>
    </citation>
    <scope>NUCLEOTIDE SEQUENCE</scope>
</reference>
<dbReference type="RefSeq" id="NP_203420.1">
    <property type="nucleotide sequence ID" value="NC_003085.1"/>
</dbReference>
<dbReference type="GeneID" id="921770"/>
<organism evidence="1">
    <name type="scientific">Myxococcus phage Mx8</name>
    <dbReference type="NCBI Taxonomy" id="49964"/>
    <lineage>
        <taxon>Viruses</taxon>
        <taxon>Duplodnaviria</taxon>
        <taxon>Heunggongvirae</taxon>
        <taxon>Uroviricota</taxon>
        <taxon>Caudoviricetes</taxon>
        <taxon>Myxoctovirus</taxon>
        <taxon>Myxoctovirus Mx8</taxon>
    </lineage>
</organism>
<evidence type="ECO:0000313" key="2">
    <source>
        <dbReference type="EMBL" id="AAK94342.1"/>
    </source>
</evidence>
<sequence>MPSGDSLAVPRCCREEPMMLKRTTIAAYVGKDLYGAPVWMPLVQEDQDGVKRAVVSSSAQWEPLPAGRTDDAQTVHAKAVELFGPPPESPAKPLPRKARLEAMLDLERRVEEWALADFRAHSQK</sequence>
<dbReference type="KEGG" id="vg:921770"/>
<dbReference type="Proteomes" id="UP000002093">
    <property type="component" value="Segment"/>
</dbReference>
<proteinExistence type="predicted"/>
<name>O03958_9CAUD</name>
<evidence type="ECO:0000313" key="3">
    <source>
        <dbReference type="Proteomes" id="UP000002093"/>
    </source>
</evidence>
<dbReference type="EMBL" id="AF396866">
    <property type="protein sequence ID" value="AAK94342.1"/>
    <property type="molecule type" value="Genomic_DNA"/>
</dbReference>